<dbReference type="GO" id="GO:0019888">
    <property type="term" value="F:protein phosphatase regulator activity"/>
    <property type="evidence" value="ECO:0007669"/>
    <property type="project" value="InterPro"/>
</dbReference>
<keyword evidence="4" id="KW-1185">Reference proteome</keyword>
<dbReference type="PANTHER" id="PTHR16487">
    <property type="entry name" value="PPP4R2-RELATED PROTEIN"/>
    <property type="match status" value="1"/>
</dbReference>
<dbReference type="GO" id="GO:0030289">
    <property type="term" value="C:protein phosphatase 4 complex"/>
    <property type="evidence" value="ECO:0007669"/>
    <property type="project" value="InterPro"/>
</dbReference>
<organism evidence="3 4">
    <name type="scientific">Punica granatum</name>
    <name type="common">Pomegranate</name>
    <dbReference type="NCBI Taxonomy" id="22663"/>
    <lineage>
        <taxon>Eukaryota</taxon>
        <taxon>Viridiplantae</taxon>
        <taxon>Streptophyta</taxon>
        <taxon>Embryophyta</taxon>
        <taxon>Tracheophyta</taxon>
        <taxon>Spermatophyta</taxon>
        <taxon>Magnoliopsida</taxon>
        <taxon>eudicotyledons</taxon>
        <taxon>Gunneridae</taxon>
        <taxon>Pentapetalae</taxon>
        <taxon>rosids</taxon>
        <taxon>malvids</taxon>
        <taxon>Myrtales</taxon>
        <taxon>Lythraceae</taxon>
        <taxon>Punica</taxon>
    </lineage>
</organism>
<accession>A0A2I0I682</accession>
<dbReference type="InterPro" id="IPR015267">
    <property type="entry name" value="PPP4R2"/>
</dbReference>
<reference evidence="3 4" key="1">
    <citation type="submission" date="2017-11" db="EMBL/GenBank/DDBJ databases">
        <title>De-novo sequencing of pomegranate (Punica granatum L.) genome.</title>
        <authorList>
            <person name="Akparov Z."/>
            <person name="Amiraslanov A."/>
            <person name="Hajiyeva S."/>
            <person name="Abbasov M."/>
            <person name="Kaur K."/>
            <person name="Hamwieh A."/>
            <person name="Solovyev V."/>
            <person name="Salamov A."/>
            <person name="Braich B."/>
            <person name="Kosarev P."/>
            <person name="Mahmoud A."/>
            <person name="Hajiyev E."/>
            <person name="Babayeva S."/>
            <person name="Izzatullayeva V."/>
            <person name="Mammadov A."/>
            <person name="Mammadov A."/>
            <person name="Sharifova S."/>
            <person name="Ojaghi J."/>
            <person name="Eynullazada K."/>
            <person name="Bayramov B."/>
            <person name="Abdulazimova A."/>
            <person name="Shahmuradov I."/>
        </authorList>
    </citation>
    <scope>NUCLEOTIDE SEQUENCE [LARGE SCALE GENOMIC DNA]</scope>
    <source>
        <strain evidence="4">cv. AG2017</strain>
        <tissue evidence="3">Leaf</tissue>
    </source>
</reference>
<feature type="compositionally biased region" description="Pro residues" evidence="2">
    <location>
        <begin position="240"/>
        <end position="249"/>
    </location>
</feature>
<dbReference type="PANTHER" id="PTHR16487:SF0">
    <property type="entry name" value="PROTEIN PHOSPHATASE 4 REGULATORY SUBUNIT 2-RELATED"/>
    <property type="match status" value="1"/>
</dbReference>
<dbReference type="GO" id="GO:0005634">
    <property type="term" value="C:nucleus"/>
    <property type="evidence" value="ECO:0007669"/>
    <property type="project" value="TreeGrafter"/>
</dbReference>
<dbReference type="Pfam" id="PF09184">
    <property type="entry name" value="PPP4R2"/>
    <property type="match status" value="1"/>
</dbReference>
<comment type="similarity">
    <text evidence="1">Belongs to the PPP4R2 family.</text>
</comment>
<dbReference type="GO" id="GO:0005737">
    <property type="term" value="C:cytoplasm"/>
    <property type="evidence" value="ECO:0007669"/>
    <property type="project" value="TreeGrafter"/>
</dbReference>
<name>A0A2I0I682_PUNGR</name>
<evidence type="ECO:0000256" key="2">
    <source>
        <dbReference type="SAM" id="MobiDB-lite"/>
    </source>
</evidence>
<dbReference type="EMBL" id="PGOL01003810">
    <property type="protein sequence ID" value="PKI39482.1"/>
    <property type="molecule type" value="Genomic_DNA"/>
</dbReference>
<gene>
    <name evidence="3" type="ORF">CRG98_040158</name>
</gene>
<dbReference type="STRING" id="22663.A0A2I0I682"/>
<sequence length="249" mass="26782">MSAEIKSEQAVVSSNAADQPLDNVDAVANLSDNGGTVSKPEFAEEEVTPVIEAIASTGAFWIEWDKLKNLLSFKLKQVLSEYPEGKMTVDQQNAFLGETHQELVQRLDEALLSFDEGPPFTLQRLCEILLSAQGIYPKLSKLALALEKNLLVSSMLTSCVDPPSEMMVQGGDGPEKTLGKPEQQQSPLEQNGGDAVMGDRDETMADVEEADEEGISIGVETFEETARPSATNAAPELATPTPPETPSDS</sequence>
<dbReference type="AlphaFoldDB" id="A0A2I0I682"/>
<protein>
    <recommendedName>
        <fullName evidence="5">Serine/threonine-protein phosphatase 4 regulatory subunit 2</fullName>
    </recommendedName>
</protein>
<comment type="caution">
    <text evidence="3">The sequence shown here is derived from an EMBL/GenBank/DDBJ whole genome shotgun (WGS) entry which is preliminary data.</text>
</comment>
<feature type="region of interest" description="Disordered" evidence="2">
    <location>
        <begin position="162"/>
        <end position="249"/>
    </location>
</feature>
<evidence type="ECO:0000313" key="3">
    <source>
        <dbReference type="EMBL" id="PKI39482.1"/>
    </source>
</evidence>
<feature type="compositionally biased region" description="Low complexity" evidence="2">
    <location>
        <begin position="230"/>
        <end position="239"/>
    </location>
</feature>
<evidence type="ECO:0000256" key="1">
    <source>
        <dbReference type="ARBA" id="ARBA00009207"/>
    </source>
</evidence>
<dbReference type="Proteomes" id="UP000233551">
    <property type="component" value="Unassembled WGS sequence"/>
</dbReference>
<feature type="compositionally biased region" description="Acidic residues" evidence="2">
    <location>
        <begin position="204"/>
        <end position="214"/>
    </location>
</feature>
<evidence type="ECO:0008006" key="5">
    <source>
        <dbReference type="Google" id="ProtNLM"/>
    </source>
</evidence>
<proteinExistence type="inferred from homology"/>
<evidence type="ECO:0000313" key="4">
    <source>
        <dbReference type="Proteomes" id="UP000233551"/>
    </source>
</evidence>